<dbReference type="EMBL" id="QGDD01000001">
    <property type="protein sequence ID" value="PWN04996.1"/>
    <property type="molecule type" value="Genomic_DNA"/>
</dbReference>
<dbReference type="Pfam" id="PF09995">
    <property type="entry name" value="MPAB_Lcp_cat"/>
    <property type="match status" value="1"/>
</dbReference>
<keyword evidence="3" id="KW-1185">Reference proteome</keyword>
<proteinExistence type="predicted"/>
<evidence type="ECO:0000313" key="2">
    <source>
        <dbReference type="EMBL" id="PWN04996.1"/>
    </source>
</evidence>
<protein>
    <submittedName>
        <fullName evidence="2">DUF2236 domain-containing protein</fullName>
    </submittedName>
</protein>
<sequence length="282" mass="30654">MGVLRERLGEAIFHRVAGPDGARHRDRIHLTPGPRLFEAGSPITRVHGDASMFVGGIRALLVQTLHPVAMQAVSEHSGFRGDMWGRLARTSRFLAVTTFGTEDDALQAITAVRAIHERITGTTPEGAPYVASDPHLLLWVHVAEVDSFLLAHDVYGDRPLDAEERDEYVAQAAVVGRLLGVVDPPTTVAELRDVLTGFRPELRGTPQAREAVRYLLVKPPLPIAARAPYGVLTSAAIGLMPVWTRRHLRLPWLPVTERTVVRGLGGAAVGAIRWAMTPPDAA</sequence>
<dbReference type="GO" id="GO:0016491">
    <property type="term" value="F:oxidoreductase activity"/>
    <property type="evidence" value="ECO:0007669"/>
    <property type="project" value="InterPro"/>
</dbReference>
<gene>
    <name evidence="2" type="ORF">DJ010_03105</name>
</gene>
<dbReference type="Proteomes" id="UP000245507">
    <property type="component" value="Unassembled WGS sequence"/>
</dbReference>
<accession>A0A316TYL8</accession>
<comment type="caution">
    <text evidence="2">The sequence shown here is derived from an EMBL/GenBank/DDBJ whole genome shotgun (WGS) entry which is preliminary data.</text>
</comment>
<dbReference type="PANTHER" id="PTHR36151:SF3">
    <property type="entry name" value="ER-BOUND OXYGENASE MPAB_MPAB'_RUBBER OXYGENASE CATALYTIC DOMAIN-CONTAINING PROTEIN"/>
    <property type="match status" value="1"/>
</dbReference>
<feature type="domain" description="ER-bound oxygenase mpaB/mpaB'/Rubber oxygenase catalytic" evidence="1">
    <location>
        <begin position="45"/>
        <end position="267"/>
    </location>
</feature>
<reference evidence="2 3" key="1">
    <citation type="submission" date="2018-05" db="EMBL/GenBank/DDBJ databases">
        <title>Nocardioides silvaticus genome.</title>
        <authorList>
            <person name="Li C."/>
            <person name="Wang G."/>
        </authorList>
    </citation>
    <scope>NUCLEOTIDE SEQUENCE [LARGE SCALE GENOMIC DNA]</scope>
    <source>
        <strain evidence="2 3">CCTCC AB 2018079</strain>
    </source>
</reference>
<dbReference type="PANTHER" id="PTHR36151">
    <property type="entry name" value="BLR2777 PROTEIN"/>
    <property type="match status" value="1"/>
</dbReference>
<evidence type="ECO:0000259" key="1">
    <source>
        <dbReference type="Pfam" id="PF09995"/>
    </source>
</evidence>
<organism evidence="2 3">
    <name type="scientific">Nocardioides silvaticus</name>
    <dbReference type="NCBI Taxonomy" id="2201891"/>
    <lineage>
        <taxon>Bacteria</taxon>
        <taxon>Bacillati</taxon>
        <taxon>Actinomycetota</taxon>
        <taxon>Actinomycetes</taxon>
        <taxon>Propionibacteriales</taxon>
        <taxon>Nocardioidaceae</taxon>
        <taxon>Nocardioides</taxon>
    </lineage>
</organism>
<evidence type="ECO:0000313" key="3">
    <source>
        <dbReference type="Proteomes" id="UP000245507"/>
    </source>
</evidence>
<dbReference type="InterPro" id="IPR018713">
    <property type="entry name" value="MPAB/Lcp_cat_dom"/>
</dbReference>
<dbReference type="AlphaFoldDB" id="A0A316TYL8"/>
<name>A0A316TYL8_9ACTN</name>
<dbReference type="OrthoDB" id="108890at2"/>